<dbReference type="AlphaFoldDB" id="A0A554XD77"/>
<reference evidence="1 2" key="1">
    <citation type="submission" date="2019-07" db="EMBL/GenBank/DDBJ databases">
        <title>Tepidimonas taiwanensis I1-1 draft genome.</title>
        <authorList>
            <person name="Da Costa M.S."/>
            <person name="Froufe H.J.C."/>
            <person name="Egas C."/>
            <person name="Albuquerque L."/>
        </authorList>
    </citation>
    <scope>NUCLEOTIDE SEQUENCE [LARGE SCALE GENOMIC DNA]</scope>
    <source>
        <strain evidence="1 2">I1-1</strain>
    </source>
</reference>
<keyword evidence="2" id="KW-1185">Reference proteome</keyword>
<comment type="caution">
    <text evidence="1">The sequence shown here is derived from an EMBL/GenBank/DDBJ whole genome shotgun (WGS) entry which is preliminary data.</text>
</comment>
<dbReference type="EMBL" id="VJOM01000002">
    <property type="protein sequence ID" value="TSE33795.1"/>
    <property type="molecule type" value="Genomic_DNA"/>
</dbReference>
<dbReference type="RefSeq" id="WP_143897383.1">
    <property type="nucleotide sequence ID" value="NZ_CP083911.1"/>
</dbReference>
<organism evidence="1 2">
    <name type="scientific">Tepidimonas taiwanensis</name>
    <dbReference type="NCBI Taxonomy" id="307486"/>
    <lineage>
        <taxon>Bacteria</taxon>
        <taxon>Pseudomonadati</taxon>
        <taxon>Pseudomonadota</taxon>
        <taxon>Betaproteobacteria</taxon>
        <taxon>Burkholderiales</taxon>
        <taxon>Tepidimonas</taxon>
    </lineage>
</organism>
<dbReference type="STRING" id="307486.GCA_000807215_02146"/>
<name>A0A554XD77_9BURK</name>
<protein>
    <submittedName>
        <fullName evidence="1">Uncharacterized protein</fullName>
    </submittedName>
</protein>
<sequence length="115" mass="12689">MLNGNRKPPAVVPTLTDVVDSFAVQEGPAPKSAAFARAPAGESPQRATDVDVDAVVDQLMARWNDELELRVALALEVWWERQRRRCARRVAAAVRRELATDLKAVLRGTLGTTRK</sequence>
<evidence type="ECO:0000313" key="1">
    <source>
        <dbReference type="EMBL" id="TSE33795.1"/>
    </source>
</evidence>
<evidence type="ECO:0000313" key="2">
    <source>
        <dbReference type="Proteomes" id="UP000317763"/>
    </source>
</evidence>
<gene>
    <name evidence="1" type="ORF">Ttaiw_00368</name>
</gene>
<proteinExistence type="predicted"/>
<accession>A0A554XD77</accession>
<dbReference type="Proteomes" id="UP000317763">
    <property type="component" value="Unassembled WGS sequence"/>
</dbReference>